<dbReference type="EMBL" id="PTIX01000011">
    <property type="protein sequence ID" value="PPK66215.1"/>
    <property type="molecule type" value="Genomic_DNA"/>
</dbReference>
<reference evidence="2 3" key="1">
    <citation type="submission" date="2018-02" db="EMBL/GenBank/DDBJ databases">
        <title>Genomic Encyclopedia of Archaeal and Bacterial Type Strains, Phase II (KMG-II): from individual species to whole genera.</title>
        <authorList>
            <person name="Goeker M."/>
        </authorList>
    </citation>
    <scope>NUCLEOTIDE SEQUENCE [LARGE SCALE GENOMIC DNA]</scope>
    <source>
        <strain evidence="2 3">YU 961-1</strain>
    </source>
</reference>
<evidence type="ECO:0000313" key="2">
    <source>
        <dbReference type="EMBL" id="PPK66215.1"/>
    </source>
</evidence>
<dbReference type="Proteomes" id="UP000239203">
    <property type="component" value="Unassembled WGS sequence"/>
</dbReference>
<evidence type="ECO:0008006" key="4">
    <source>
        <dbReference type="Google" id="ProtNLM"/>
    </source>
</evidence>
<name>A0A2S6GLW6_9PSEU</name>
<accession>A0A2S6GLW6</accession>
<evidence type="ECO:0000256" key="1">
    <source>
        <dbReference type="SAM" id="MobiDB-lite"/>
    </source>
</evidence>
<organism evidence="2 3">
    <name type="scientific">Actinokineospora auranticolor</name>
    <dbReference type="NCBI Taxonomy" id="155976"/>
    <lineage>
        <taxon>Bacteria</taxon>
        <taxon>Bacillati</taxon>
        <taxon>Actinomycetota</taxon>
        <taxon>Actinomycetes</taxon>
        <taxon>Pseudonocardiales</taxon>
        <taxon>Pseudonocardiaceae</taxon>
        <taxon>Actinokineospora</taxon>
    </lineage>
</organism>
<proteinExistence type="predicted"/>
<dbReference type="AlphaFoldDB" id="A0A2S6GLW6"/>
<feature type="region of interest" description="Disordered" evidence="1">
    <location>
        <begin position="134"/>
        <end position="172"/>
    </location>
</feature>
<evidence type="ECO:0000313" key="3">
    <source>
        <dbReference type="Proteomes" id="UP000239203"/>
    </source>
</evidence>
<sequence length="172" mass="18854">MDGLTPEDLARRLASLGRDVTLPPRFRADSSHHTLVYGYIDATGRRPDFGRACRRVLEDFCRRERLRLCGVFVDRDLTPGQIQRPGFTGLCDVLRLPDSYAAVAVDAGHLFTDSSTAAALTNRLRGTGARLLLARGPSPSTASQPPTRGHPPDTPVVAMRRQRAHRTITDGP</sequence>
<comment type="caution">
    <text evidence="2">The sequence shown here is derived from an EMBL/GenBank/DDBJ whole genome shotgun (WGS) entry which is preliminary data.</text>
</comment>
<keyword evidence="3" id="KW-1185">Reference proteome</keyword>
<gene>
    <name evidence="2" type="ORF">CLV40_111179</name>
</gene>
<protein>
    <recommendedName>
        <fullName evidence="4">Resolvase-like protein</fullName>
    </recommendedName>
</protein>